<feature type="transmembrane region" description="Helical" evidence="1">
    <location>
        <begin position="87"/>
        <end position="105"/>
    </location>
</feature>
<keyword evidence="3" id="KW-1185">Reference proteome</keyword>
<feature type="transmembrane region" description="Helical" evidence="1">
    <location>
        <begin position="28"/>
        <end position="46"/>
    </location>
</feature>
<feature type="transmembrane region" description="Helical" evidence="1">
    <location>
        <begin position="265"/>
        <end position="285"/>
    </location>
</feature>
<evidence type="ECO:0000256" key="1">
    <source>
        <dbReference type="SAM" id="Phobius"/>
    </source>
</evidence>
<dbReference type="EMBL" id="JAUKUA010000008">
    <property type="protein sequence ID" value="KAK0702828.1"/>
    <property type="molecule type" value="Genomic_DNA"/>
</dbReference>
<keyword evidence="1" id="KW-0812">Transmembrane</keyword>
<keyword evidence="1" id="KW-0472">Membrane</keyword>
<accession>A0AA40DK56</accession>
<feature type="transmembrane region" description="Helical" evidence="1">
    <location>
        <begin position="225"/>
        <end position="245"/>
    </location>
</feature>
<dbReference type="Proteomes" id="UP001172102">
    <property type="component" value="Unassembled WGS sequence"/>
</dbReference>
<proteinExistence type="predicted"/>
<name>A0AA40DK56_9PEZI</name>
<gene>
    <name evidence="2" type="ORF">B0H67DRAFT_614131</name>
</gene>
<organism evidence="2 3">
    <name type="scientific">Lasiosphaeris hirsuta</name>
    <dbReference type="NCBI Taxonomy" id="260670"/>
    <lineage>
        <taxon>Eukaryota</taxon>
        <taxon>Fungi</taxon>
        <taxon>Dikarya</taxon>
        <taxon>Ascomycota</taxon>
        <taxon>Pezizomycotina</taxon>
        <taxon>Sordariomycetes</taxon>
        <taxon>Sordariomycetidae</taxon>
        <taxon>Sordariales</taxon>
        <taxon>Lasiosphaeriaceae</taxon>
        <taxon>Lasiosphaeris</taxon>
    </lineage>
</organism>
<protein>
    <submittedName>
        <fullName evidence="2">Uncharacterized protein</fullName>
    </submittedName>
</protein>
<reference evidence="2" key="1">
    <citation type="submission" date="2023-06" db="EMBL/GenBank/DDBJ databases">
        <title>Genome-scale phylogeny and comparative genomics of the fungal order Sordariales.</title>
        <authorList>
            <consortium name="Lawrence Berkeley National Laboratory"/>
            <person name="Hensen N."/>
            <person name="Bonometti L."/>
            <person name="Westerberg I."/>
            <person name="Brannstrom I.O."/>
            <person name="Guillou S."/>
            <person name="Cros-Aarteil S."/>
            <person name="Calhoun S."/>
            <person name="Haridas S."/>
            <person name="Kuo A."/>
            <person name="Mondo S."/>
            <person name="Pangilinan J."/>
            <person name="Riley R."/>
            <person name="Labutti K."/>
            <person name="Andreopoulos B."/>
            <person name="Lipzen A."/>
            <person name="Chen C."/>
            <person name="Yanf M."/>
            <person name="Daum C."/>
            <person name="Ng V."/>
            <person name="Clum A."/>
            <person name="Steindorff A."/>
            <person name="Ohm R."/>
            <person name="Martin F."/>
            <person name="Silar P."/>
            <person name="Natvig D."/>
            <person name="Lalanne C."/>
            <person name="Gautier V."/>
            <person name="Ament-Velasquez S.L."/>
            <person name="Kruys A."/>
            <person name="Hutchinson M.I."/>
            <person name="Powell A.J."/>
            <person name="Barry K."/>
            <person name="Miller A.N."/>
            <person name="Grigoriev I.V."/>
            <person name="Debuchy R."/>
            <person name="Gladieux P."/>
            <person name="Thoren M.H."/>
            <person name="Johannesson H."/>
        </authorList>
    </citation>
    <scope>NUCLEOTIDE SEQUENCE</scope>
    <source>
        <strain evidence="2">SMH4607-1</strain>
    </source>
</reference>
<feature type="transmembrane region" description="Helical" evidence="1">
    <location>
        <begin position="58"/>
        <end position="75"/>
    </location>
</feature>
<evidence type="ECO:0000313" key="2">
    <source>
        <dbReference type="EMBL" id="KAK0702828.1"/>
    </source>
</evidence>
<evidence type="ECO:0000313" key="3">
    <source>
        <dbReference type="Proteomes" id="UP001172102"/>
    </source>
</evidence>
<comment type="caution">
    <text evidence="2">The sequence shown here is derived from an EMBL/GenBank/DDBJ whole genome shotgun (WGS) entry which is preliminary data.</text>
</comment>
<feature type="transmembrane region" description="Helical" evidence="1">
    <location>
        <begin position="167"/>
        <end position="193"/>
    </location>
</feature>
<feature type="transmembrane region" description="Helical" evidence="1">
    <location>
        <begin position="114"/>
        <end position="133"/>
    </location>
</feature>
<sequence>MGSGHTSYAPNTCDLVGDGDLYGIGVRISYYLFFAATLIAIFRRSVSHTLTIGPLGRCAEAVNILTFAILIVLVKNTLNGSFATLEWFLTYPTILVTFFSLFFALPRSNNKGRLLCYAFTLSLLTVCQPWLYWRRMYQGRKSECVVRYWFFGVRDFYGQTWITFFKVMSILACAIGALSLVAVLFFALCRSAWREWLDPKRKMKAEYLDRDISYGPEEKKRRYKGLRLCGLLFLLFVGGFTMVMTEKTISVNNIDLADTPLESTSQLIPFVTGLLSFLTTLYSCIPFKMIQDKIAELDQKLIDKCLGKRKNVLPFSKGSSATSLNPNPYMYYNEPGQYQCR</sequence>
<dbReference type="AlphaFoldDB" id="A0AA40DK56"/>
<keyword evidence="1" id="KW-1133">Transmembrane helix</keyword>